<accession>A0A9K3E0S0</accession>
<sequence length="49" mass="5111">MVSFLLVRVSRHGLARSNRQLGQLSGALGQSWSAVSVTVQSCFGFGSAG</sequence>
<dbReference type="Gramene" id="mRNA:HanXRQr2_Chr15g0694131">
    <property type="protein sequence ID" value="mRNA:HanXRQr2_Chr15g0694131"/>
    <property type="gene ID" value="HanXRQr2_Chr15g0694131"/>
</dbReference>
<protein>
    <submittedName>
        <fullName evidence="1">Uncharacterized protein</fullName>
    </submittedName>
</protein>
<reference evidence="1" key="1">
    <citation type="journal article" date="2017" name="Nature">
        <title>The sunflower genome provides insights into oil metabolism, flowering and Asterid evolution.</title>
        <authorList>
            <person name="Badouin H."/>
            <person name="Gouzy J."/>
            <person name="Grassa C.J."/>
            <person name="Murat F."/>
            <person name="Staton S.E."/>
            <person name="Cottret L."/>
            <person name="Lelandais-Briere C."/>
            <person name="Owens G.L."/>
            <person name="Carrere S."/>
            <person name="Mayjonade B."/>
            <person name="Legrand L."/>
            <person name="Gill N."/>
            <person name="Kane N.C."/>
            <person name="Bowers J.E."/>
            <person name="Hubner S."/>
            <person name="Bellec A."/>
            <person name="Berard A."/>
            <person name="Berges H."/>
            <person name="Blanchet N."/>
            <person name="Boniface M.C."/>
            <person name="Brunel D."/>
            <person name="Catrice O."/>
            <person name="Chaidir N."/>
            <person name="Claudel C."/>
            <person name="Donnadieu C."/>
            <person name="Faraut T."/>
            <person name="Fievet G."/>
            <person name="Helmstetter N."/>
            <person name="King M."/>
            <person name="Knapp S.J."/>
            <person name="Lai Z."/>
            <person name="Le Paslier M.C."/>
            <person name="Lippi Y."/>
            <person name="Lorenzon L."/>
            <person name="Mandel J.R."/>
            <person name="Marage G."/>
            <person name="Marchand G."/>
            <person name="Marquand E."/>
            <person name="Bret-Mestries E."/>
            <person name="Morien E."/>
            <person name="Nambeesan S."/>
            <person name="Nguyen T."/>
            <person name="Pegot-Espagnet P."/>
            <person name="Pouilly N."/>
            <person name="Raftis F."/>
            <person name="Sallet E."/>
            <person name="Schiex T."/>
            <person name="Thomas J."/>
            <person name="Vandecasteele C."/>
            <person name="Vares D."/>
            <person name="Vear F."/>
            <person name="Vautrin S."/>
            <person name="Crespi M."/>
            <person name="Mangin B."/>
            <person name="Burke J.M."/>
            <person name="Salse J."/>
            <person name="Munos S."/>
            <person name="Vincourt P."/>
            <person name="Rieseberg L.H."/>
            <person name="Langlade N.B."/>
        </authorList>
    </citation>
    <scope>NUCLEOTIDE SEQUENCE</scope>
    <source>
        <tissue evidence="1">Leaves</tissue>
    </source>
</reference>
<organism evidence="1 2">
    <name type="scientific">Helianthus annuus</name>
    <name type="common">Common sunflower</name>
    <dbReference type="NCBI Taxonomy" id="4232"/>
    <lineage>
        <taxon>Eukaryota</taxon>
        <taxon>Viridiplantae</taxon>
        <taxon>Streptophyta</taxon>
        <taxon>Embryophyta</taxon>
        <taxon>Tracheophyta</taxon>
        <taxon>Spermatophyta</taxon>
        <taxon>Magnoliopsida</taxon>
        <taxon>eudicotyledons</taxon>
        <taxon>Gunneridae</taxon>
        <taxon>Pentapetalae</taxon>
        <taxon>asterids</taxon>
        <taxon>campanulids</taxon>
        <taxon>Asterales</taxon>
        <taxon>Asteraceae</taxon>
        <taxon>Asteroideae</taxon>
        <taxon>Heliantheae alliance</taxon>
        <taxon>Heliantheae</taxon>
        <taxon>Helianthus</taxon>
    </lineage>
</organism>
<dbReference type="AlphaFoldDB" id="A0A9K3E0S0"/>
<dbReference type="Proteomes" id="UP000215914">
    <property type="component" value="Unassembled WGS sequence"/>
</dbReference>
<gene>
    <name evidence="1" type="ORF">HanXRQr2_Chr15g0694131</name>
</gene>
<evidence type="ECO:0000313" key="1">
    <source>
        <dbReference type="EMBL" id="KAF5764613.1"/>
    </source>
</evidence>
<comment type="caution">
    <text evidence="1">The sequence shown here is derived from an EMBL/GenBank/DDBJ whole genome shotgun (WGS) entry which is preliminary data.</text>
</comment>
<evidence type="ECO:0000313" key="2">
    <source>
        <dbReference type="Proteomes" id="UP000215914"/>
    </source>
</evidence>
<dbReference type="EMBL" id="MNCJ02000330">
    <property type="protein sequence ID" value="KAF5764613.1"/>
    <property type="molecule type" value="Genomic_DNA"/>
</dbReference>
<keyword evidence="2" id="KW-1185">Reference proteome</keyword>
<name>A0A9K3E0S0_HELAN</name>
<proteinExistence type="predicted"/>
<reference evidence="1" key="2">
    <citation type="submission" date="2020-06" db="EMBL/GenBank/DDBJ databases">
        <title>Helianthus annuus Genome sequencing and assembly Release 2.</title>
        <authorList>
            <person name="Gouzy J."/>
            <person name="Langlade N."/>
            <person name="Munos S."/>
        </authorList>
    </citation>
    <scope>NUCLEOTIDE SEQUENCE</scope>
    <source>
        <tissue evidence="1">Leaves</tissue>
    </source>
</reference>